<evidence type="ECO:0000313" key="3">
    <source>
        <dbReference type="EMBL" id="GKT30771.1"/>
    </source>
</evidence>
<proteinExistence type="predicted"/>
<dbReference type="PANTHER" id="PTHR10067:SF9">
    <property type="entry name" value="PHOSPHATIDYLSERINE DECARBOXYLASE FAMILY PROTEIN (AFU_ORTHOLOGUE AFUA_7G01730)"/>
    <property type="match status" value="1"/>
</dbReference>
<feature type="non-terminal residue" evidence="3">
    <location>
        <position position="1"/>
    </location>
</feature>
<evidence type="ECO:0000256" key="1">
    <source>
        <dbReference type="ARBA" id="ARBA00022793"/>
    </source>
</evidence>
<protein>
    <submittedName>
        <fullName evidence="3">Phosphatidylserine decarboxylase-related like protein</fullName>
    </submittedName>
</protein>
<evidence type="ECO:0000313" key="4">
    <source>
        <dbReference type="Proteomes" id="UP001057375"/>
    </source>
</evidence>
<reference evidence="3" key="1">
    <citation type="submission" date="2022-03" db="EMBL/GenBank/DDBJ databases">
        <title>Draft genome sequence of Aduncisulcus paluster, a free-living microaerophilic Fornicata.</title>
        <authorList>
            <person name="Yuyama I."/>
            <person name="Kume K."/>
            <person name="Tamura T."/>
            <person name="Inagaki Y."/>
            <person name="Hashimoto T."/>
        </authorList>
    </citation>
    <scope>NUCLEOTIDE SEQUENCE</scope>
    <source>
        <strain evidence="3">NY0171</strain>
    </source>
</reference>
<keyword evidence="1" id="KW-0210">Decarboxylase</keyword>
<dbReference type="InterPro" id="IPR003817">
    <property type="entry name" value="PS_Dcarbxylase"/>
</dbReference>
<gene>
    <name evidence="3" type="ORF">ADUPG1_005632</name>
</gene>
<dbReference type="Pfam" id="PF02666">
    <property type="entry name" value="PS_Dcarbxylase"/>
    <property type="match status" value="1"/>
</dbReference>
<evidence type="ECO:0000256" key="2">
    <source>
        <dbReference type="ARBA" id="ARBA00023239"/>
    </source>
</evidence>
<keyword evidence="2" id="KW-0456">Lyase</keyword>
<dbReference type="Proteomes" id="UP001057375">
    <property type="component" value="Unassembled WGS sequence"/>
</dbReference>
<name>A0ABQ5KFR8_9EUKA</name>
<dbReference type="PANTHER" id="PTHR10067">
    <property type="entry name" value="PHOSPHATIDYLSERINE DECARBOXYLASE"/>
    <property type="match status" value="1"/>
</dbReference>
<comment type="caution">
    <text evidence="3">The sequence shown here is derived from an EMBL/GenBank/DDBJ whole genome shotgun (WGS) entry which is preliminary data.</text>
</comment>
<sequence length="85" mass="9223">DNPDIGLMAVMFGGMAEVSSNEITVYEGQHINKGDQLGMFHFGGSTHVLIFRPGVKLDFDLHGQTPGLDSSNIPVRSRIATVRKP</sequence>
<keyword evidence="4" id="KW-1185">Reference proteome</keyword>
<organism evidence="3 4">
    <name type="scientific">Aduncisulcus paluster</name>
    <dbReference type="NCBI Taxonomy" id="2918883"/>
    <lineage>
        <taxon>Eukaryota</taxon>
        <taxon>Metamonada</taxon>
        <taxon>Carpediemonas-like organisms</taxon>
        <taxon>Aduncisulcus</taxon>
    </lineage>
</organism>
<dbReference type="EMBL" id="BQXS01009062">
    <property type="protein sequence ID" value="GKT30771.1"/>
    <property type="molecule type" value="Genomic_DNA"/>
</dbReference>
<accession>A0ABQ5KFR8</accession>